<accession>A0A0K6HNK0</accession>
<keyword evidence="3" id="KW-1185">Reference proteome</keyword>
<sequence>MTDVISGTAQDADRAADASLLAAFYRAAWRWHFYAGLFVVPFFCILAVTGMMMMYIGYFDGRDGENIRVTVPQGAVALAVSEQAEKAVAALGGGTMVEWLSPRAEDRVGVFRIRTDAGQEMVAINPYTGEVVETWGRRAGWYDLADDIHSDLLLGTPGDRMLEIAAGFGIILIITGLYMWWPREGGLGAVLLPRFNQKGRAFWKTLHGTVGFYLSAFLLLFLLSGMSWTGVWGSKLTQAWSTFPAAKWDNVPLSDVTHAEALNHDGVANVPWALEQTQMPESGSAGGVIGVAPGVAVDIDSLASLAKAVGFNARYRISYPKGETGVWTINQDTMSSDAKDPFSDRTVHVDRYTGRILASVGFEDYSLAGKAMAVGIPLHMGLTGLWNLMLNTVICLSVIFLSLSSVVLWWKRRPARGGARLFAPQVPSNLPHWRSAMLVMLAVSLFFPLVGLTLIAVLALDILVISRISPLARALR</sequence>
<protein>
    <submittedName>
        <fullName evidence="2">Uncharacterized iron-regulated membrane protein</fullName>
    </submittedName>
</protein>
<dbReference type="InterPro" id="IPR005625">
    <property type="entry name" value="PepSY-ass_TM"/>
</dbReference>
<feature type="transmembrane region" description="Helical" evidence="1">
    <location>
        <begin position="388"/>
        <end position="410"/>
    </location>
</feature>
<keyword evidence="1" id="KW-0472">Membrane</keyword>
<proteinExistence type="predicted"/>
<dbReference type="Proteomes" id="UP000183900">
    <property type="component" value="Unassembled WGS sequence"/>
</dbReference>
<feature type="transmembrane region" description="Helical" evidence="1">
    <location>
        <begin position="33"/>
        <end position="58"/>
    </location>
</feature>
<evidence type="ECO:0000313" key="3">
    <source>
        <dbReference type="Proteomes" id="UP000183900"/>
    </source>
</evidence>
<gene>
    <name evidence="2" type="ORF">Ga0061067_10212</name>
</gene>
<keyword evidence="1" id="KW-0812">Transmembrane</keyword>
<organism evidence="2 3">
    <name type="scientific">Pannonibacter indicus</name>
    <dbReference type="NCBI Taxonomy" id="466044"/>
    <lineage>
        <taxon>Bacteria</taxon>
        <taxon>Pseudomonadati</taxon>
        <taxon>Pseudomonadota</taxon>
        <taxon>Alphaproteobacteria</taxon>
        <taxon>Hyphomicrobiales</taxon>
        <taxon>Stappiaceae</taxon>
        <taxon>Pannonibacter</taxon>
    </lineage>
</organism>
<dbReference type="PANTHER" id="PTHR34219:SF1">
    <property type="entry name" value="PEPSY DOMAIN-CONTAINING PROTEIN"/>
    <property type="match status" value="1"/>
</dbReference>
<dbReference type="EMBL" id="CYHE01000002">
    <property type="protein sequence ID" value="CUA92592.1"/>
    <property type="molecule type" value="Genomic_DNA"/>
</dbReference>
<evidence type="ECO:0000313" key="2">
    <source>
        <dbReference type="EMBL" id="CUA92592.1"/>
    </source>
</evidence>
<feature type="transmembrane region" description="Helical" evidence="1">
    <location>
        <begin position="201"/>
        <end position="223"/>
    </location>
</feature>
<dbReference type="AlphaFoldDB" id="A0A0K6HNK0"/>
<evidence type="ECO:0000256" key="1">
    <source>
        <dbReference type="SAM" id="Phobius"/>
    </source>
</evidence>
<dbReference type="RefSeq" id="WP_208975520.1">
    <property type="nucleotide sequence ID" value="NZ_CYHE01000002.1"/>
</dbReference>
<name>A0A0K6HNK0_9HYPH</name>
<keyword evidence="1" id="KW-1133">Transmembrane helix</keyword>
<dbReference type="PANTHER" id="PTHR34219">
    <property type="entry name" value="IRON-REGULATED INNER MEMBRANE PROTEIN-RELATED"/>
    <property type="match status" value="1"/>
</dbReference>
<dbReference type="Pfam" id="PF03929">
    <property type="entry name" value="PepSY_TM"/>
    <property type="match status" value="1"/>
</dbReference>
<reference evidence="3" key="1">
    <citation type="submission" date="2015-08" db="EMBL/GenBank/DDBJ databases">
        <authorList>
            <person name="Varghese N."/>
        </authorList>
    </citation>
    <scope>NUCLEOTIDE SEQUENCE [LARGE SCALE GENOMIC DNA]</scope>
    <source>
        <strain evidence="3">DSM 23407</strain>
    </source>
</reference>
<feature type="transmembrane region" description="Helical" evidence="1">
    <location>
        <begin position="437"/>
        <end position="466"/>
    </location>
</feature>
<feature type="transmembrane region" description="Helical" evidence="1">
    <location>
        <begin position="161"/>
        <end position="181"/>
    </location>
</feature>